<evidence type="ECO:0000313" key="1">
    <source>
        <dbReference type="EMBL" id="KAG8643436.1"/>
    </source>
</evidence>
<protein>
    <submittedName>
        <fullName evidence="1">Uncharacterized protein</fullName>
    </submittedName>
</protein>
<name>A0ACB7GXL4_MANES</name>
<organism evidence="1 2">
    <name type="scientific">Manihot esculenta</name>
    <name type="common">Cassava</name>
    <name type="synonym">Jatropha manihot</name>
    <dbReference type="NCBI Taxonomy" id="3983"/>
    <lineage>
        <taxon>Eukaryota</taxon>
        <taxon>Viridiplantae</taxon>
        <taxon>Streptophyta</taxon>
        <taxon>Embryophyta</taxon>
        <taxon>Tracheophyta</taxon>
        <taxon>Spermatophyta</taxon>
        <taxon>Magnoliopsida</taxon>
        <taxon>eudicotyledons</taxon>
        <taxon>Gunneridae</taxon>
        <taxon>Pentapetalae</taxon>
        <taxon>rosids</taxon>
        <taxon>fabids</taxon>
        <taxon>Malpighiales</taxon>
        <taxon>Euphorbiaceae</taxon>
        <taxon>Crotonoideae</taxon>
        <taxon>Manihoteae</taxon>
        <taxon>Manihot</taxon>
    </lineage>
</organism>
<reference evidence="2" key="1">
    <citation type="journal article" date="2016" name="Nat. Biotechnol.">
        <title>Sequencing wild and cultivated cassava and related species reveals extensive interspecific hybridization and genetic diversity.</title>
        <authorList>
            <person name="Bredeson J.V."/>
            <person name="Lyons J.B."/>
            <person name="Prochnik S.E."/>
            <person name="Wu G.A."/>
            <person name="Ha C.M."/>
            <person name="Edsinger-Gonzales E."/>
            <person name="Grimwood J."/>
            <person name="Schmutz J."/>
            <person name="Rabbi I.Y."/>
            <person name="Egesi C."/>
            <person name="Nauluvula P."/>
            <person name="Lebot V."/>
            <person name="Ndunguru J."/>
            <person name="Mkamilo G."/>
            <person name="Bart R.S."/>
            <person name="Setter T.L."/>
            <person name="Gleadow R.M."/>
            <person name="Kulakow P."/>
            <person name="Ferguson M.E."/>
            <person name="Rounsley S."/>
            <person name="Rokhsar D.S."/>
        </authorList>
    </citation>
    <scope>NUCLEOTIDE SEQUENCE [LARGE SCALE GENOMIC DNA]</scope>
    <source>
        <strain evidence="2">cv. AM560-2</strain>
    </source>
</reference>
<dbReference type="EMBL" id="CM004397">
    <property type="protein sequence ID" value="KAG8643436.1"/>
    <property type="molecule type" value="Genomic_DNA"/>
</dbReference>
<accession>A0ACB7GXL4</accession>
<keyword evidence="2" id="KW-1185">Reference proteome</keyword>
<gene>
    <name evidence="1" type="ORF">MANES_11G039566v8</name>
</gene>
<evidence type="ECO:0000313" key="2">
    <source>
        <dbReference type="Proteomes" id="UP000091857"/>
    </source>
</evidence>
<comment type="caution">
    <text evidence="1">The sequence shown here is derived from an EMBL/GenBank/DDBJ whole genome shotgun (WGS) entry which is preliminary data.</text>
</comment>
<proteinExistence type="predicted"/>
<dbReference type="Proteomes" id="UP000091857">
    <property type="component" value="Chromosome 11"/>
</dbReference>
<sequence>MASRQERTSSTIGPKQYSFEELVVATGGFSRKNLLGEGGYGEVFKGFLDEYRAIKKLRIISSDEQRKKELEHEIKVINSVSHRNLVKLVGYCIEENDVLLVLEYFPNKCLKYNLHERKERILVWQERMQIAKGLAKGLEYLHEYCNFKIIHQDIKPGNILLDNNFEPKIADFGLALFLPDNATHVSQSAVGTEVYMEKSKRISKKSDVYSFGIVLLELITGRKPICDGIDIVNWAKNPIKQALMGQYSGFVDSKLQSYNVEEIKLMICCAEHCVYKPSTDRPRIREIVRVLEGFIPPQDKDANDFLQHRVQKLSIIPETDDNDSVESEVYSTRMFSYQQLERATQGFSQFLGEGSLGQVYKGYLDGKEVAVRQLKQLPDEKQRENLEKDIKIIGSVNHPNLVRQLGYSTQGLNRFLALEFFPSISLKSLLHGKRTLEWSERVKIAIDSAKGLEYLHENCKIIHGDIMTNNILIDNNFQSKVTNFGLIKYYRSERTVVYADPEDRKGTSEKSDIYAFGVVLLELITGIDSRKKGANNIINGIKTLMRPAMKREYTTIFDPTLQGNYNRIEMDRMLYCAAACVYKPSAFRPQIKKIVGVLEGSIPWKDIWDESDDQILSDAIVKESPPLLTKPEKMAEEGVVIACHTVKAWKKQYKRGKRLVVVDFSASWCGPSRFMSPILAEWAKLMPNVRFLTVDVDELSSVARNWAVEAIPTILFFKRGQLLDKVVGANVPQLELTIARHAGGAHRTLGSEVSNSAIFPQPTNVYATLPTEYAQPQFIGMTSDQNPQMFKTKKRHMLKEIIGAIFHL</sequence>